<keyword evidence="10" id="KW-0175">Coiled coil</keyword>
<name>A0A2T4TVT5_9BACT</name>
<keyword evidence="3 8" id="KW-0597">Phosphoprotein</keyword>
<dbReference type="PROSITE" id="PS00329">
    <property type="entry name" value="HSP70_2"/>
    <property type="match status" value="1"/>
</dbReference>
<evidence type="ECO:0000256" key="1">
    <source>
        <dbReference type="ARBA" id="ARBA00002290"/>
    </source>
</evidence>
<evidence type="ECO:0000256" key="3">
    <source>
        <dbReference type="ARBA" id="ARBA00022553"/>
    </source>
</evidence>
<comment type="induction">
    <text evidence="8">By stress conditions e.g. heat shock.</text>
</comment>
<dbReference type="AlphaFoldDB" id="A0A2T4TVT5"/>
<evidence type="ECO:0000313" key="13">
    <source>
        <dbReference type="Proteomes" id="UP000241436"/>
    </source>
</evidence>
<keyword evidence="6 8" id="KW-0346">Stress response</keyword>
<dbReference type="Proteomes" id="UP000241436">
    <property type="component" value="Unassembled WGS sequence"/>
</dbReference>
<organism evidence="12 13">
    <name type="scientific">Candidatus Methylomirabilis limnetica</name>
    <dbReference type="NCBI Taxonomy" id="2033718"/>
    <lineage>
        <taxon>Bacteria</taxon>
        <taxon>Candidatus Methylomirabilota</taxon>
        <taxon>Candidatus Methylomirabilia</taxon>
        <taxon>Candidatus Methylomirabilales</taxon>
        <taxon>Candidatus Methylomirabilaceae</taxon>
        <taxon>Candidatus Methylomirabilis</taxon>
    </lineage>
</organism>
<evidence type="ECO:0000256" key="8">
    <source>
        <dbReference type="HAMAP-Rule" id="MF_00332"/>
    </source>
</evidence>
<keyword evidence="13" id="KW-1185">Reference proteome</keyword>
<dbReference type="NCBIfam" id="NF003520">
    <property type="entry name" value="PRK05183.1"/>
    <property type="match status" value="1"/>
</dbReference>
<dbReference type="InterPro" id="IPR029047">
    <property type="entry name" value="HSP70_peptide-bd_sf"/>
</dbReference>
<dbReference type="PRINTS" id="PR00301">
    <property type="entry name" value="HEATSHOCK70"/>
</dbReference>
<keyword evidence="7 8" id="KW-0143">Chaperone</keyword>
<dbReference type="Gene3D" id="3.30.420.40">
    <property type="match status" value="2"/>
</dbReference>
<dbReference type="InterPro" id="IPR043129">
    <property type="entry name" value="ATPase_NBD"/>
</dbReference>
<comment type="caution">
    <text evidence="12">The sequence shown here is derived from an EMBL/GenBank/DDBJ whole genome shotgun (WGS) entry which is preliminary data.</text>
</comment>
<dbReference type="OrthoDB" id="9766019at2"/>
<dbReference type="RefSeq" id="WP_107563512.1">
    <property type="nucleotide sequence ID" value="NZ_NVQC01000028.1"/>
</dbReference>
<dbReference type="SUPFAM" id="SSF100934">
    <property type="entry name" value="Heat shock protein 70kD (HSP70), C-terminal subdomain"/>
    <property type="match status" value="1"/>
</dbReference>
<evidence type="ECO:0000256" key="11">
    <source>
        <dbReference type="SAM" id="MobiDB-lite"/>
    </source>
</evidence>
<protein>
    <recommendedName>
        <fullName evidence="8">Chaperone protein DnaK</fullName>
    </recommendedName>
    <alternativeName>
        <fullName evidence="8">HSP70</fullName>
    </alternativeName>
    <alternativeName>
        <fullName evidence="8">Heat shock 70 kDa protein</fullName>
    </alternativeName>
    <alternativeName>
        <fullName evidence="8">Heat shock protein 70</fullName>
    </alternativeName>
</protein>
<dbReference type="SUPFAM" id="SSF100920">
    <property type="entry name" value="Heat shock protein 70kD (HSP70), peptide-binding domain"/>
    <property type="match status" value="1"/>
</dbReference>
<dbReference type="SUPFAM" id="SSF53067">
    <property type="entry name" value="Actin-like ATPase domain"/>
    <property type="match status" value="2"/>
</dbReference>
<reference evidence="13" key="2">
    <citation type="journal article" date="2018" name="Environ. Microbiol.">
        <title>Bloom of a denitrifying methanotroph, 'Candidatus Methylomirabilis limnetica', in a deep stratified lake.</title>
        <authorList>
            <person name="Graf J.S."/>
            <person name="Mayr M.J."/>
            <person name="Marchant H.K."/>
            <person name="Tienken D."/>
            <person name="Hach P.F."/>
            <person name="Brand A."/>
            <person name="Schubert C.J."/>
            <person name="Kuypers M.M."/>
            <person name="Milucka J."/>
        </authorList>
    </citation>
    <scope>NUCLEOTIDE SEQUENCE [LARGE SCALE GENOMIC DNA]</scope>
    <source>
        <strain evidence="13">Zug</strain>
    </source>
</reference>
<accession>A0A2T4TVT5</accession>
<dbReference type="NCBIfam" id="TIGR02350">
    <property type="entry name" value="prok_dnaK"/>
    <property type="match status" value="1"/>
</dbReference>
<dbReference type="NCBIfam" id="NF001413">
    <property type="entry name" value="PRK00290.1"/>
    <property type="match status" value="1"/>
</dbReference>
<dbReference type="FunFam" id="3.30.420.40:FF:000020">
    <property type="entry name" value="Chaperone protein HscA homolog"/>
    <property type="match status" value="1"/>
</dbReference>
<dbReference type="GO" id="GO:0140662">
    <property type="term" value="F:ATP-dependent protein folding chaperone"/>
    <property type="evidence" value="ECO:0007669"/>
    <property type="project" value="InterPro"/>
</dbReference>
<evidence type="ECO:0000256" key="4">
    <source>
        <dbReference type="ARBA" id="ARBA00022741"/>
    </source>
</evidence>
<evidence type="ECO:0000256" key="9">
    <source>
        <dbReference type="RuleBase" id="RU003322"/>
    </source>
</evidence>
<evidence type="ECO:0000256" key="6">
    <source>
        <dbReference type="ARBA" id="ARBA00023016"/>
    </source>
</evidence>
<evidence type="ECO:0000256" key="5">
    <source>
        <dbReference type="ARBA" id="ARBA00022840"/>
    </source>
</evidence>
<feature type="region of interest" description="Disordered" evidence="11">
    <location>
        <begin position="597"/>
        <end position="638"/>
    </location>
</feature>
<dbReference type="Gene3D" id="1.20.1270.10">
    <property type="match status" value="1"/>
</dbReference>
<dbReference type="FunFam" id="2.60.34.10:FF:000014">
    <property type="entry name" value="Chaperone protein DnaK HSP70"/>
    <property type="match status" value="1"/>
</dbReference>
<feature type="compositionally biased region" description="Polar residues" evidence="11">
    <location>
        <begin position="597"/>
        <end position="614"/>
    </location>
</feature>
<feature type="coiled-coil region" evidence="10">
    <location>
        <begin position="245"/>
        <end position="272"/>
    </location>
</feature>
<comment type="function">
    <text evidence="1 8">Acts as a chaperone.</text>
</comment>
<keyword evidence="5 8" id="KW-0067">ATP-binding</keyword>
<dbReference type="InterPro" id="IPR012725">
    <property type="entry name" value="Chaperone_DnaK"/>
</dbReference>
<dbReference type="Gene3D" id="2.60.34.10">
    <property type="entry name" value="Substrate Binding Domain Of DNAk, Chain A, domain 1"/>
    <property type="match status" value="1"/>
</dbReference>
<dbReference type="HAMAP" id="MF_00332">
    <property type="entry name" value="DnaK"/>
    <property type="match status" value="1"/>
</dbReference>
<dbReference type="PANTHER" id="PTHR19375">
    <property type="entry name" value="HEAT SHOCK PROTEIN 70KDA"/>
    <property type="match status" value="1"/>
</dbReference>
<dbReference type="GO" id="GO:0005737">
    <property type="term" value="C:cytoplasm"/>
    <property type="evidence" value="ECO:0007669"/>
    <property type="project" value="UniProtKB-ARBA"/>
</dbReference>
<dbReference type="CDD" id="cd10234">
    <property type="entry name" value="ASKHA_NBD_HSP70_DnaK-like"/>
    <property type="match status" value="1"/>
</dbReference>
<dbReference type="PROSITE" id="PS00297">
    <property type="entry name" value="HSP70_1"/>
    <property type="match status" value="1"/>
</dbReference>
<reference evidence="12 13" key="1">
    <citation type="submission" date="2017-09" db="EMBL/GenBank/DDBJ databases">
        <title>Bloom of a denitrifying methanotroph, Candidatus Methylomirabilis limnetica, in a deep stratified lake.</title>
        <authorList>
            <person name="Graf J.S."/>
            <person name="Marchant H.K."/>
            <person name="Tienken D."/>
            <person name="Hach P.F."/>
            <person name="Brand A."/>
            <person name="Schubert C.J."/>
            <person name="Kuypers M.M."/>
            <person name="Milucka J."/>
        </authorList>
    </citation>
    <scope>NUCLEOTIDE SEQUENCE [LARGE SCALE GENOMIC DNA]</scope>
    <source>
        <strain evidence="12 13">Zug</strain>
    </source>
</reference>
<feature type="modified residue" description="Phosphothreonine; by autocatalysis" evidence="8">
    <location>
        <position position="196"/>
    </location>
</feature>
<dbReference type="InterPro" id="IPR013126">
    <property type="entry name" value="Hsp_70_fam"/>
</dbReference>
<dbReference type="FunFam" id="1.20.1270.10:FF:000001">
    <property type="entry name" value="Molecular chaperone DnaK"/>
    <property type="match status" value="1"/>
</dbReference>
<dbReference type="InterPro" id="IPR029048">
    <property type="entry name" value="HSP70_C_sf"/>
</dbReference>
<evidence type="ECO:0000256" key="2">
    <source>
        <dbReference type="ARBA" id="ARBA00007381"/>
    </source>
</evidence>
<dbReference type="FunFam" id="3.30.420.40:FF:000004">
    <property type="entry name" value="Molecular chaperone DnaK"/>
    <property type="match status" value="1"/>
</dbReference>
<keyword evidence="4 8" id="KW-0547">Nucleotide-binding</keyword>
<dbReference type="EMBL" id="NVQC01000028">
    <property type="protein sequence ID" value="PTL35220.1"/>
    <property type="molecule type" value="Genomic_DNA"/>
</dbReference>
<sequence>MPKVLGIDLGTTNSVMAIMEAGDPVVVPNAEGGRLTPSVVAFSKEGERLVGQVAKRQATTNPENTIFSIKRFMGRRNEEVSQEIKLVPYKVARASNGDVGVEVRGKGYSPPEISAMILQKMKTDAEAYLGEKITQAVITVPAYFNDSQRQATKDAGKIAGLEVLRIVNEPTAAALAYGLDKKKDEKIAVYDLGGGTFDVSILELGEGVFEVKSTNGDTHLGGDDFDEQIISWLVDEFKKDQGIDLRKDRMALQRLKEAAEKAKCELSTVLETEINLPFITADASGPKHLSIKLTRAKLEQLVDGLIQRSIGPCRQALKDAGLDPSNIDEVVLVGGQTRMPKVQALVRELFGKEPHKGVNPDEVVAIGAAIQAGVLVGDVKDVVLLDVTPLSLGIETLGGVMTRLIERNTTIPTRKSELFTTAADSQTSVEIHVLQGERQLARDSRTLGRFHLVGIPSAPRGLPQIEVSFDIDANGILNVVAKDLATSKEQKVTITASSGLTKDEIERMVKESDRCAEEDKKRREEIEVRNQLDSMCYQTEKLLNENREKLPIAELGTLETAISAAKEALKDEEAGKQREALDQLTKASHRLAELLYQQAQSKQAAPGEQSQGEPSQGAPEGGVVDAEFEDLGSKGDKK</sequence>
<gene>
    <name evidence="8" type="primary">dnaK</name>
    <name evidence="12" type="ORF">CLG94_11000</name>
</gene>
<evidence type="ECO:0000256" key="10">
    <source>
        <dbReference type="SAM" id="Coils"/>
    </source>
</evidence>
<dbReference type="Pfam" id="PF00012">
    <property type="entry name" value="HSP70"/>
    <property type="match status" value="1"/>
</dbReference>
<dbReference type="PROSITE" id="PS01036">
    <property type="entry name" value="HSP70_3"/>
    <property type="match status" value="1"/>
</dbReference>
<comment type="similarity">
    <text evidence="2 8 9">Belongs to the heat shock protein 70 family.</text>
</comment>
<evidence type="ECO:0000313" key="12">
    <source>
        <dbReference type="EMBL" id="PTL35220.1"/>
    </source>
</evidence>
<evidence type="ECO:0000256" key="7">
    <source>
        <dbReference type="ARBA" id="ARBA00023186"/>
    </source>
</evidence>
<dbReference type="InterPro" id="IPR018181">
    <property type="entry name" value="Heat_shock_70_CS"/>
</dbReference>
<dbReference type="GO" id="GO:0051082">
    <property type="term" value="F:unfolded protein binding"/>
    <property type="evidence" value="ECO:0007669"/>
    <property type="project" value="InterPro"/>
</dbReference>
<dbReference type="FunFam" id="3.90.640.10:FF:000003">
    <property type="entry name" value="Molecular chaperone DnaK"/>
    <property type="match status" value="1"/>
</dbReference>
<dbReference type="Gene3D" id="3.90.640.10">
    <property type="entry name" value="Actin, Chain A, domain 4"/>
    <property type="match status" value="1"/>
</dbReference>
<proteinExistence type="evidence at transcript level"/>
<dbReference type="GO" id="GO:0005524">
    <property type="term" value="F:ATP binding"/>
    <property type="evidence" value="ECO:0007669"/>
    <property type="project" value="UniProtKB-UniRule"/>
</dbReference>